<proteinExistence type="predicted"/>
<dbReference type="Pfam" id="PF10536">
    <property type="entry name" value="PMD"/>
    <property type="match status" value="1"/>
</dbReference>
<evidence type="ECO:0000313" key="2">
    <source>
        <dbReference type="EMBL" id="KYP31476.1"/>
    </source>
</evidence>
<dbReference type="InterPro" id="IPR044824">
    <property type="entry name" value="MAIN-like"/>
</dbReference>
<sequence>MSLRECTITLEDVGMLVGLPIDGESVLARGTANILGLDQLLHYARAWILHFLGGLLVPDTSSCFVSLRWLVFSCDFQITRTYAWGATVLGCLYRNLCTSTDYKTPNCGGFTLLLQLWAWE</sequence>
<organism evidence="2 3">
    <name type="scientific">Cajanus cajan</name>
    <name type="common">Pigeon pea</name>
    <name type="synonym">Cajanus indicus</name>
    <dbReference type="NCBI Taxonomy" id="3821"/>
    <lineage>
        <taxon>Eukaryota</taxon>
        <taxon>Viridiplantae</taxon>
        <taxon>Streptophyta</taxon>
        <taxon>Embryophyta</taxon>
        <taxon>Tracheophyta</taxon>
        <taxon>Spermatophyta</taxon>
        <taxon>Magnoliopsida</taxon>
        <taxon>eudicotyledons</taxon>
        <taxon>Gunneridae</taxon>
        <taxon>Pentapetalae</taxon>
        <taxon>rosids</taxon>
        <taxon>fabids</taxon>
        <taxon>Fabales</taxon>
        <taxon>Fabaceae</taxon>
        <taxon>Papilionoideae</taxon>
        <taxon>50 kb inversion clade</taxon>
        <taxon>NPAAA clade</taxon>
        <taxon>indigoferoid/millettioid clade</taxon>
        <taxon>Phaseoleae</taxon>
        <taxon>Cajanus</taxon>
    </lineage>
</organism>
<dbReference type="Gramene" id="C.cajan_45245.t">
    <property type="protein sequence ID" value="C.cajan_45245.t"/>
    <property type="gene ID" value="C.cajan_45245"/>
</dbReference>
<dbReference type="OMA" id="HYARAWI"/>
<dbReference type="PANTHER" id="PTHR46033">
    <property type="entry name" value="PROTEIN MAIN-LIKE 2"/>
    <property type="match status" value="1"/>
</dbReference>
<evidence type="ECO:0000313" key="3">
    <source>
        <dbReference type="Proteomes" id="UP000075243"/>
    </source>
</evidence>
<dbReference type="AlphaFoldDB" id="A0A151QMG3"/>
<dbReference type="PANTHER" id="PTHR46033:SF8">
    <property type="entry name" value="PROTEIN MAINTENANCE OF MERISTEMS-LIKE"/>
    <property type="match status" value="1"/>
</dbReference>
<keyword evidence="3" id="KW-1185">Reference proteome</keyword>
<reference evidence="2" key="1">
    <citation type="journal article" date="2012" name="Nat. Biotechnol.">
        <title>Draft genome sequence of pigeonpea (Cajanus cajan), an orphan legume crop of resource-poor farmers.</title>
        <authorList>
            <person name="Varshney R.K."/>
            <person name="Chen W."/>
            <person name="Li Y."/>
            <person name="Bharti A.K."/>
            <person name="Saxena R.K."/>
            <person name="Schlueter J.A."/>
            <person name="Donoghue M.T."/>
            <person name="Azam S."/>
            <person name="Fan G."/>
            <person name="Whaley A.M."/>
            <person name="Farmer A.D."/>
            <person name="Sheridan J."/>
            <person name="Iwata A."/>
            <person name="Tuteja R."/>
            <person name="Penmetsa R.V."/>
            <person name="Wu W."/>
            <person name="Upadhyaya H.D."/>
            <person name="Yang S.P."/>
            <person name="Shah T."/>
            <person name="Saxena K.B."/>
            <person name="Michael T."/>
            <person name="McCombie W.R."/>
            <person name="Yang B."/>
            <person name="Zhang G."/>
            <person name="Yang H."/>
            <person name="Wang J."/>
            <person name="Spillane C."/>
            <person name="Cook D.R."/>
            <person name="May G.D."/>
            <person name="Xu X."/>
            <person name="Jackson S.A."/>
        </authorList>
    </citation>
    <scope>NUCLEOTIDE SEQUENCE [LARGE SCALE GENOMIC DNA]</scope>
</reference>
<dbReference type="GO" id="GO:0010073">
    <property type="term" value="P:meristem maintenance"/>
    <property type="evidence" value="ECO:0007669"/>
    <property type="project" value="InterPro"/>
</dbReference>
<dbReference type="Proteomes" id="UP000075243">
    <property type="component" value="Unassembled WGS sequence"/>
</dbReference>
<dbReference type="InterPro" id="IPR019557">
    <property type="entry name" value="AminoTfrase-like_pln_mobile"/>
</dbReference>
<gene>
    <name evidence="2" type="ORF">KK1_048195</name>
</gene>
<protein>
    <submittedName>
        <fullName evidence="2">Serine/threonine protein phosphatase 7 long form isogeny</fullName>
    </submittedName>
</protein>
<accession>A0A151QMG3</accession>
<dbReference type="EMBL" id="KQ485956">
    <property type="protein sequence ID" value="KYP31476.1"/>
    <property type="molecule type" value="Genomic_DNA"/>
</dbReference>
<name>A0A151QMG3_CAJCA</name>
<evidence type="ECO:0000259" key="1">
    <source>
        <dbReference type="Pfam" id="PF10536"/>
    </source>
</evidence>
<feature type="domain" description="Aminotransferase-like plant mobile" evidence="1">
    <location>
        <begin position="43"/>
        <end position="120"/>
    </location>
</feature>